<dbReference type="EMBL" id="CAMAPF010000995">
    <property type="protein sequence ID" value="CAH9136350.1"/>
    <property type="molecule type" value="Genomic_DNA"/>
</dbReference>
<dbReference type="Proteomes" id="UP001152523">
    <property type="component" value="Unassembled WGS sequence"/>
</dbReference>
<comment type="caution">
    <text evidence="1">The sequence shown here is derived from an EMBL/GenBank/DDBJ whole genome shotgun (WGS) entry which is preliminary data.</text>
</comment>
<proteinExistence type="predicted"/>
<organism evidence="1 5">
    <name type="scientific">Cuscuta epithymum</name>
    <dbReference type="NCBI Taxonomy" id="186058"/>
    <lineage>
        <taxon>Eukaryota</taxon>
        <taxon>Viridiplantae</taxon>
        <taxon>Streptophyta</taxon>
        <taxon>Embryophyta</taxon>
        <taxon>Tracheophyta</taxon>
        <taxon>Spermatophyta</taxon>
        <taxon>Magnoliopsida</taxon>
        <taxon>eudicotyledons</taxon>
        <taxon>Gunneridae</taxon>
        <taxon>Pentapetalae</taxon>
        <taxon>asterids</taxon>
        <taxon>lamiids</taxon>
        <taxon>Solanales</taxon>
        <taxon>Convolvulaceae</taxon>
        <taxon>Cuscuteae</taxon>
        <taxon>Cuscuta</taxon>
        <taxon>Cuscuta subgen. Cuscuta</taxon>
    </lineage>
</organism>
<name>A0AAV0C5L3_9ASTE</name>
<evidence type="ECO:0000313" key="1">
    <source>
        <dbReference type="EMBL" id="CAH9064840.1"/>
    </source>
</evidence>
<keyword evidence="5" id="KW-1185">Reference proteome</keyword>
<protein>
    <submittedName>
        <fullName evidence="1">Uncharacterized protein</fullName>
    </submittedName>
</protein>
<dbReference type="AlphaFoldDB" id="A0AAV0C5L3"/>
<evidence type="ECO:0000313" key="4">
    <source>
        <dbReference type="EMBL" id="CAH9136351.1"/>
    </source>
</evidence>
<gene>
    <name evidence="1" type="ORF">CEPIT_LOCUS2193</name>
    <name evidence="2" type="ORF">CEPIT_LOCUS2195</name>
    <name evidence="3" type="ORF">CEPIT_LOCUS35213</name>
    <name evidence="4" type="ORF">CEPIT_LOCUS35214</name>
</gene>
<dbReference type="EMBL" id="CAMAPF010000995">
    <property type="protein sequence ID" value="CAH9136351.1"/>
    <property type="molecule type" value="Genomic_DNA"/>
</dbReference>
<evidence type="ECO:0000313" key="2">
    <source>
        <dbReference type="EMBL" id="CAH9064848.1"/>
    </source>
</evidence>
<dbReference type="EMBL" id="CAMAPF010000011">
    <property type="protein sequence ID" value="CAH9064848.1"/>
    <property type="molecule type" value="Genomic_DNA"/>
</dbReference>
<reference evidence="1" key="1">
    <citation type="submission" date="2022-07" db="EMBL/GenBank/DDBJ databases">
        <authorList>
            <person name="Macas J."/>
            <person name="Novak P."/>
            <person name="Neumann P."/>
        </authorList>
    </citation>
    <scope>NUCLEOTIDE SEQUENCE</scope>
</reference>
<accession>A0AAV0C5L3</accession>
<dbReference type="EMBL" id="CAMAPF010000011">
    <property type="protein sequence ID" value="CAH9064840.1"/>
    <property type="molecule type" value="Genomic_DNA"/>
</dbReference>
<evidence type="ECO:0000313" key="3">
    <source>
        <dbReference type="EMBL" id="CAH9136350.1"/>
    </source>
</evidence>
<sequence>METLLFSAMEGKKMGSELLLLSLSLSIESTQRNVHKWCTLLSNAFRDDREGFFKYDQWYPLVITLIAALESILTKCIEGREDTRKSPQMKKMEAQFSELVAGGDARRFTPDFLIFLQGAFEIVPELREAVSDFVDRRERQVEMAAQPPPVMPVQEMVPVAADASN</sequence>
<evidence type="ECO:0000313" key="5">
    <source>
        <dbReference type="Proteomes" id="UP001152523"/>
    </source>
</evidence>